<dbReference type="OrthoDB" id="7874228at2"/>
<reference evidence="3" key="1">
    <citation type="submission" date="2017-01" db="EMBL/GenBank/DDBJ databases">
        <authorList>
            <person name="Varghese N."/>
            <person name="Submissions S."/>
        </authorList>
    </citation>
    <scope>NUCLEOTIDE SEQUENCE [LARGE SCALE GENOMIC DNA]</scope>
    <source>
        <strain evidence="3">DSM 19945</strain>
    </source>
</reference>
<accession>A0A1N7QIT3</accession>
<keyword evidence="1" id="KW-1133">Transmembrane helix</keyword>
<keyword evidence="3" id="KW-1185">Reference proteome</keyword>
<sequence length="77" mass="8709">MTEADREKIKLRAAYLNGLALIFFGIGGFGPAFALLNTFQWKNLILALVWLWAGGMSSWELHQLAQRKLDELSVTEQ</sequence>
<keyword evidence="1" id="KW-0812">Transmembrane</keyword>
<dbReference type="AlphaFoldDB" id="A0A1N7QIT3"/>
<evidence type="ECO:0000256" key="1">
    <source>
        <dbReference type="SAM" id="Phobius"/>
    </source>
</evidence>
<dbReference type="EMBL" id="FTOG01000026">
    <property type="protein sequence ID" value="SIT22800.1"/>
    <property type="molecule type" value="Genomic_DNA"/>
</dbReference>
<dbReference type="RefSeq" id="WP_076486557.1">
    <property type="nucleotide sequence ID" value="NZ_FTOG01000026.1"/>
</dbReference>
<keyword evidence="1" id="KW-0472">Membrane</keyword>
<evidence type="ECO:0000313" key="2">
    <source>
        <dbReference type="EMBL" id="SIT22800.1"/>
    </source>
</evidence>
<feature type="transmembrane region" description="Helical" evidence="1">
    <location>
        <begin position="12"/>
        <end position="35"/>
    </location>
</feature>
<proteinExistence type="predicted"/>
<gene>
    <name evidence="2" type="ORF">SAMN05421580_1266</name>
</gene>
<evidence type="ECO:0000313" key="3">
    <source>
        <dbReference type="Proteomes" id="UP000186221"/>
    </source>
</evidence>
<dbReference type="Proteomes" id="UP000186221">
    <property type="component" value="Unassembled WGS sequence"/>
</dbReference>
<name>A0A1N7QIT3_9RHOB</name>
<protein>
    <recommendedName>
        <fullName evidence="4">YrhK-like protein</fullName>
    </recommendedName>
</protein>
<organism evidence="2 3">
    <name type="scientific">Rhodobacter aestuarii</name>
    <dbReference type="NCBI Taxonomy" id="453582"/>
    <lineage>
        <taxon>Bacteria</taxon>
        <taxon>Pseudomonadati</taxon>
        <taxon>Pseudomonadota</taxon>
        <taxon>Alphaproteobacteria</taxon>
        <taxon>Rhodobacterales</taxon>
        <taxon>Rhodobacter group</taxon>
        <taxon>Rhodobacter</taxon>
    </lineage>
</organism>
<evidence type="ECO:0008006" key="4">
    <source>
        <dbReference type="Google" id="ProtNLM"/>
    </source>
</evidence>